<gene>
    <name evidence="10" type="ORF">G4V39_08510</name>
</gene>
<evidence type="ECO:0000256" key="3">
    <source>
        <dbReference type="ARBA" id="ARBA00012438"/>
    </source>
</evidence>
<evidence type="ECO:0000256" key="2">
    <source>
        <dbReference type="ARBA" id="ARBA00004370"/>
    </source>
</evidence>
<dbReference type="PROSITE" id="PS50109">
    <property type="entry name" value="HIS_KIN"/>
    <property type="match status" value="1"/>
</dbReference>
<dbReference type="SMART" id="SM00388">
    <property type="entry name" value="HisKA"/>
    <property type="match status" value="1"/>
</dbReference>
<dbReference type="SUPFAM" id="SSF47384">
    <property type="entry name" value="Homodimeric domain of signal transducing histidine kinase"/>
    <property type="match status" value="1"/>
</dbReference>
<dbReference type="GO" id="GO:0000155">
    <property type="term" value="F:phosphorelay sensor kinase activity"/>
    <property type="evidence" value="ECO:0007669"/>
    <property type="project" value="InterPro"/>
</dbReference>
<dbReference type="CDD" id="cd00082">
    <property type="entry name" value="HisKA"/>
    <property type="match status" value="1"/>
</dbReference>
<dbReference type="InterPro" id="IPR003594">
    <property type="entry name" value="HATPase_dom"/>
</dbReference>
<protein>
    <recommendedName>
        <fullName evidence="3">histidine kinase</fullName>
        <ecNumber evidence="3">2.7.13.3</ecNumber>
    </recommendedName>
</protein>
<dbReference type="InterPro" id="IPR036097">
    <property type="entry name" value="HisK_dim/P_sf"/>
</dbReference>
<reference evidence="10 11" key="1">
    <citation type="submission" date="2020-02" db="EMBL/GenBank/DDBJ databases">
        <title>Genome analysis of Thermosulfuriphilus ammonigenes ST65T, an anaerobic thermophilic chemolithoautotrophic bacterium isolated from a deep-sea hydrothermal vent.</title>
        <authorList>
            <person name="Slobodkina G."/>
            <person name="Allioux M."/>
            <person name="Merkel A."/>
            <person name="Alain K."/>
            <person name="Jebbar M."/>
            <person name="Slobodkin A."/>
        </authorList>
    </citation>
    <scope>NUCLEOTIDE SEQUENCE [LARGE SCALE GENOMIC DNA]</scope>
    <source>
        <strain evidence="10 11">ST65</strain>
    </source>
</reference>
<dbReference type="GO" id="GO:0016020">
    <property type="term" value="C:membrane"/>
    <property type="evidence" value="ECO:0007669"/>
    <property type="project" value="UniProtKB-SubCell"/>
</dbReference>
<evidence type="ECO:0000256" key="7">
    <source>
        <dbReference type="ARBA" id="ARBA00022777"/>
    </source>
</evidence>
<dbReference type="InterPro" id="IPR036890">
    <property type="entry name" value="HATPase_C_sf"/>
</dbReference>
<keyword evidence="11" id="KW-1185">Reference proteome</keyword>
<dbReference type="GO" id="GO:0005524">
    <property type="term" value="F:ATP binding"/>
    <property type="evidence" value="ECO:0007669"/>
    <property type="project" value="UniProtKB-KW"/>
</dbReference>
<dbReference type="KEGG" id="tav:G4V39_08510"/>
<dbReference type="Gene3D" id="1.10.287.130">
    <property type="match status" value="1"/>
</dbReference>
<evidence type="ECO:0000256" key="8">
    <source>
        <dbReference type="ARBA" id="ARBA00022840"/>
    </source>
</evidence>
<dbReference type="PROSITE" id="PS50885">
    <property type="entry name" value="HAMP"/>
    <property type="match status" value="1"/>
</dbReference>
<keyword evidence="6" id="KW-0547">Nucleotide-binding</keyword>
<dbReference type="EMBL" id="CP048877">
    <property type="protein sequence ID" value="QIJ72309.1"/>
    <property type="molecule type" value="Genomic_DNA"/>
</dbReference>
<keyword evidence="4" id="KW-0597">Phosphoprotein</keyword>
<keyword evidence="7 10" id="KW-0418">Kinase</keyword>
<keyword evidence="9" id="KW-0902">Two-component regulatory system</keyword>
<dbReference type="RefSeq" id="WP_166032527.1">
    <property type="nucleotide sequence ID" value="NZ_CP048877.1"/>
</dbReference>
<evidence type="ECO:0000313" key="10">
    <source>
        <dbReference type="EMBL" id="QIJ72309.1"/>
    </source>
</evidence>
<dbReference type="PANTHER" id="PTHR43065:SF46">
    <property type="entry name" value="C4-DICARBOXYLATE TRANSPORT SENSOR PROTEIN DCTB"/>
    <property type="match status" value="1"/>
</dbReference>
<evidence type="ECO:0000256" key="5">
    <source>
        <dbReference type="ARBA" id="ARBA00022679"/>
    </source>
</evidence>
<dbReference type="SUPFAM" id="SSF55874">
    <property type="entry name" value="ATPase domain of HSP90 chaperone/DNA topoisomerase II/histidine kinase"/>
    <property type="match status" value="1"/>
</dbReference>
<evidence type="ECO:0000256" key="9">
    <source>
        <dbReference type="ARBA" id="ARBA00023012"/>
    </source>
</evidence>
<dbReference type="Gene3D" id="3.30.565.10">
    <property type="entry name" value="Histidine kinase-like ATPase, C-terminal domain"/>
    <property type="match status" value="1"/>
</dbReference>
<dbReference type="SUPFAM" id="SSF158472">
    <property type="entry name" value="HAMP domain-like"/>
    <property type="match status" value="1"/>
</dbReference>
<evidence type="ECO:0000256" key="4">
    <source>
        <dbReference type="ARBA" id="ARBA00022553"/>
    </source>
</evidence>
<accession>A0A6G7PX92</accession>
<keyword evidence="8" id="KW-0067">ATP-binding</keyword>
<dbReference type="PRINTS" id="PR00344">
    <property type="entry name" value="BCTRLSENSOR"/>
</dbReference>
<name>A0A6G7PX92_9BACT</name>
<comment type="subcellular location">
    <subcellularLocation>
        <location evidence="2">Membrane</location>
    </subcellularLocation>
</comment>
<dbReference type="FunFam" id="3.30.565.10:FF:000006">
    <property type="entry name" value="Sensor histidine kinase WalK"/>
    <property type="match status" value="1"/>
</dbReference>
<dbReference type="InterPro" id="IPR003661">
    <property type="entry name" value="HisK_dim/P_dom"/>
</dbReference>
<comment type="catalytic activity">
    <reaction evidence="1">
        <text>ATP + protein L-histidine = ADP + protein N-phospho-L-histidine.</text>
        <dbReference type="EC" id="2.7.13.3"/>
    </reaction>
</comment>
<dbReference type="InterPro" id="IPR005467">
    <property type="entry name" value="His_kinase_dom"/>
</dbReference>
<dbReference type="Gene3D" id="6.10.340.10">
    <property type="match status" value="1"/>
</dbReference>
<dbReference type="SMART" id="SM00304">
    <property type="entry name" value="HAMP"/>
    <property type="match status" value="1"/>
</dbReference>
<proteinExistence type="predicted"/>
<evidence type="ECO:0000256" key="1">
    <source>
        <dbReference type="ARBA" id="ARBA00000085"/>
    </source>
</evidence>
<dbReference type="InterPro" id="IPR004358">
    <property type="entry name" value="Sig_transdc_His_kin-like_C"/>
</dbReference>
<sequence length="479" mass="54739">MRRFLPRSLKVKVQIGYCFFLSMILITIALSGLILHHIYAKVTLLQVIEDFNNTILEVRRFEKNYLLYHDEEALVYTRHFLGVAEMMLSESRREMAKITSPDLVQRLWTTLSEYRKIFARVASLSDPPADLISRLRQTGKELVRISEMIEAGERRSLERYFQRSMALLFLLAIYFIGITVGLGYLVARMVVLPLKNLEGYLKRVASGNFTAVYPESADSEIQSVVQTMRLMLEEIKAREEELVQSKKLASLGTLLSGVAHELNNPLSNIYSSCQILLEDFEDLDPRFLKDMLIQIEKQTWRARNIVRTLLEFSRHRQYVLERHPLRPLVEEVFSMVRGQLPARVSLQLAIPPDLDVWVDKQRLQQALLNLVTNAIQAIGEEGEVRVEAQETDRGVEIRVIDNGCGIPPEIKERIFDPFFTTKEVGKGSGLGLYITHEIIKHHGGKISVASVPGQGTTFTIVLPQRSLKVAPRDHTKAKE</sequence>
<dbReference type="AlphaFoldDB" id="A0A6G7PX92"/>
<dbReference type="InterPro" id="IPR003660">
    <property type="entry name" value="HAMP_dom"/>
</dbReference>
<dbReference type="EC" id="2.7.13.3" evidence="3"/>
<evidence type="ECO:0000256" key="6">
    <source>
        <dbReference type="ARBA" id="ARBA00022741"/>
    </source>
</evidence>
<dbReference type="PANTHER" id="PTHR43065">
    <property type="entry name" value="SENSOR HISTIDINE KINASE"/>
    <property type="match status" value="1"/>
</dbReference>
<evidence type="ECO:0000313" key="11">
    <source>
        <dbReference type="Proteomes" id="UP000502179"/>
    </source>
</evidence>
<dbReference type="Pfam" id="PF00672">
    <property type="entry name" value="HAMP"/>
    <property type="match status" value="1"/>
</dbReference>
<dbReference type="Proteomes" id="UP000502179">
    <property type="component" value="Chromosome"/>
</dbReference>
<dbReference type="Pfam" id="PF00512">
    <property type="entry name" value="HisKA"/>
    <property type="match status" value="1"/>
</dbReference>
<organism evidence="10 11">
    <name type="scientific">Thermosulfuriphilus ammonigenes</name>
    <dbReference type="NCBI Taxonomy" id="1936021"/>
    <lineage>
        <taxon>Bacteria</taxon>
        <taxon>Pseudomonadati</taxon>
        <taxon>Thermodesulfobacteriota</taxon>
        <taxon>Thermodesulfobacteria</taxon>
        <taxon>Thermodesulfobacteriales</taxon>
        <taxon>Thermodesulfobacteriaceae</taxon>
        <taxon>Thermosulfuriphilus</taxon>
    </lineage>
</organism>
<dbReference type="SMART" id="SM00387">
    <property type="entry name" value="HATPase_c"/>
    <property type="match status" value="1"/>
</dbReference>
<dbReference type="Pfam" id="PF02518">
    <property type="entry name" value="HATPase_c"/>
    <property type="match status" value="1"/>
</dbReference>
<keyword evidence="5" id="KW-0808">Transferase</keyword>